<dbReference type="GO" id="GO:0005634">
    <property type="term" value="C:nucleus"/>
    <property type="evidence" value="ECO:0007669"/>
    <property type="project" value="UniProtKB-SubCell"/>
</dbReference>
<dbReference type="PRINTS" id="PR00398">
    <property type="entry name" value="STRDHORMONER"/>
</dbReference>
<dbReference type="GO" id="GO:0045944">
    <property type="term" value="P:positive regulation of transcription by RNA polymerase II"/>
    <property type="evidence" value="ECO:0007669"/>
    <property type="project" value="TreeGrafter"/>
</dbReference>
<protein>
    <submittedName>
        <fullName evidence="14">Uncharacterized protein</fullName>
    </submittedName>
</protein>
<dbReference type="PRINTS" id="PR00047">
    <property type="entry name" value="STROIDFINGER"/>
</dbReference>
<dbReference type="Proteomes" id="UP001186944">
    <property type="component" value="Unassembled WGS sequence"/>
</dbReference>
<dbReference type="Gene3D" id="3.30.50.10">
    <property type="entry name" value="Erythroid Transcription Factor GATA-1, subunit A"/>
    <property type="match status" value="1"/>
</dbReference>
<gene>
    <name evidence="14" type="ORF">FSP39_005722</name>
</gene>
<evidence type="ECO:0000256" key="8">
    <source>
        <dbReference type="ARBA" id="ARBA00023170"/>
    </source>
</evidence>
<dbReference type="Gene3D" id="1.10.565.10">
    <property type="entry name" value="Retinoid X Receptor"/>
    <property type="match status" value="1"/>
</dbReference>
<dbReference type="InterPro" id="IPR000536">
    <property type="entry name" value="Nucl_hrmn_rcpt_lig-bd"/>
</dbReference>
<feature type="domain" description="NR LBD" evidence="13">
    <location>
        <begin position="270"/>
        <end position="508"/>
    </location>
</feature>
<dbReference type="InterPro" id="IPR035500">
    <property type="entry name" value="NHR-like_dom_sf"/>
</dbReference>
<dbReference type="SUPFAM" id="SSF57716">
    <property type="entry name" value="Glucocorticoid receptor-like (DNA-binding domain)"/>
    <property type="match status" value="1"/>
</dbReference>
<feature type="compositionally biased region" description="Low complexity" evidence="11">
    <location>
        <begin position="95"/>
        <end position="110"/>
    </location>
</feature>
<evidence type="ECO:0000259" key="13">
    <source>
        <dbReference type="PROSITE" id="PS51843"/>
    </source>
</evidence>
<feature type="domain" description="Nuclear receptor" evidence="12">
    <location>
        <begin position="166"/>
        <end position="242"/>
    </location>
</feature>
<dbReference type="GO" id="GO:0009755">
    <property type="term" value="P:hormone-mediated signaling pathway"/>
    <property type="evidence" value="ECO:0007669"/>
    <property type="project" value="TreeGrafter"/>
</dbReference>
<keyword evidence="9 10" id="KW-0539">Nucleus</keyword>
<dbReference type="GO" id="GO:0000122">
    <property type="term" value="P:negative regulation of transcription by RNA polymerase II"/>
    <property type="evidence" value="ECO:0007669"/>
    <property type="project" value="TreeGrafter"/>
</dbReference>
<evidence type="ECO:0000256" key="7">
    <source>
        <dbReference type="ARBA" id="ARBA00023163"/>
    </source>
</evidence>
<dbReference type="PROSITE" id="PS51030">
    <property type="entry name" value="NUCLEAR_REC_DBD_2"/>
    <property type="match status" value="1"/>
</dbReference>
<dbReference type="AlphaFoldDB" id="A0AA88XL83"/>
<dbReference type="PROSITE" id="PS51843">
    <property type="entry name" value="NR_LBD"/>
    <property type="match status" value="1"/>
</dbReference>
<evidence type="ECO:0000256" key="6">
    <source>
        <dbReference type="ARBA" id="ARBA00023125"/>
    </source>
</evidence>
<comment type="caution">
    <text evidence="14">The sequence shown here is derived from an EMBL/GenBank/DDBJ whole genome shotgun (WGS) entry which is preliminary data.</text>
</comment>
<dbReference type="SMART" id="SM00399">
    <property type="entry name" value="ZnF_C4"/>
    <property type="match status" value="1"/>
</dbReference>
<evidence type="ECO:0000313" key="14">
    <source>
        <dbReference type="EMBL" id="KAK3087421.1"/>
    </source>
</evidence>
<comment type="similarity">
    <text evidence="1 10">Belongs to the nuclear hormone receptor family.</text>
</comment>
<dbReference type="GO" id="GO:0008270">
    <property type="term" value="F:zinc ion binding"/>
    <property type="evidence" value="ECO:0007669"/>
    <property type="project" value="UniProtKB-KW"/>
</dbReference>
<evidence type="ECO:0000256" key="2">
    <source>
        <dbReference type="ARBA" id="ARBA00022723"/>
    </source>
</evidence>
<evidence type="ECO:0000256" key="4">
    <source>
        <dbReference type="ARBA" id="ARBA00022833"/>
    </source>
</evidence>
<comment type="subcellular location">
    <subcellularLocation>
        <location evidence="10">Nucleus</location>
    </subcellularLocation>
</comment>
<evidence type="ECO:0000256" key="9">
    <source>
        <dbReference type="ARBA" id="ARBA00023242"/>
    </source>
</evidence>
<dbReference type="PANTHER" id="PTHR24082:SF497">
    <property type="entry name" value="PEROXISOME PROLIFERATOR-ACTIVATED RECEPTOR GAMMA-LIKE"/>
    <property type="match status" value="1"/>
</dbReference>
<keyword evidence="8 10" id="KW-0675">Receptor</keyword>
<dbReference type="PANTHER" id="PTHR24082">
    <property type="entry name" value="NUCLEAR HORMONE RECEPTOR"/>
    <property type="match status" value="1"/>
</dbReference>
<organism evidence="14 15">
    <name type="scientific">Pinctada imbricata</name>
    <name type="common">Atlantic pearl-oyster</name>
    <name type="synonym">Pinctada martensii</name>
    <dbReference type="NCBI Taxonomy" id="66713"/>
    <lineage>
        <taxon>Eukaryota</taxon>
        <taxon>Metazoa</taxon>
        <taxon>Spiralia</taxon>
        <taxon>Lophotrochozoa</taxon>
        <taxon>Mollusca</taxon>
        <taxon>Bivalvia</taxon>
        <taxon>Autobranchia</taxon>
        <taxon>Pteriomorphia</taxon>
        <taxon>Pterioida</taxon>
        <taxon>Pterioidea</taxon>
        <taxon>Pteriidae</taxon>
        <taxon>Pinctada</taxon>
    </lineage>
</organism>
<dbReference type="SMART" id="SM00430">
    <property type="entry name" value="HOLI"/>
    <property type="match status" value="1"/>
</dbReference>
<dbReference type="FunFam" id="3.30.50.10:FF:000030">
    <property type="entry name" value="Nuclear Hormone Receptor family"/>
    <property type="match status" value="1"/>
</dbReference>
<dbReference type="GO" id="GO:0030154">
    <property type="term" value="P:cell differentiation"/>
    <property type="evidence" value="ECO:0007669"/>
    <property type="project" value="TreeGrafter"/>
</dbReference>
<dbReference type="InterPro" id="IPR001628">
    <property type="entry name" value="Znf_hrmn_rcpt"/>
</dbReference>
<accession>A0AA88XL83</accession>
<keyword evidence="3 10" id="KW-0863">Zinc-finger</keyword>
<evidence type="ECO:0000256" key="3">
    <source>
        <dbReference type="ARBA" id="ARBA00022771"/>
    </source>
</evidence>
<dbReference type="InterPro" id="IPR050234">
    <property type="entry name" value="Nuclear_hormone_rcpt_NR1"/>
</dbReference>
<keyword evidence="15" id="KW-1185">Reference proteome</keyword>
<name>A0AA88XL83_PINIB</name>
<dbReference type="SUPFAM" id="SSF48508">
    <property type="entry name" value="Nuclear receptor ligand-binding domain"/>
    <property type="match status" value="1"/>
</dbReference>
<keyword evidence="7 10" id="KW-0804">Transcription</keyword>
<dbReference type="InterPro" id="IPR013088">
    <property type="entry name" value="Znf_NHR/GATA"/>
</dbReference>
<dbReference type="GO" id="GO:0004879">
    <property type="term" value="F:nuclear receptor activity"/>
    <property type="evidence" value="ECO:0007669"/>
    <property type="project" value="TreeGrafter"/>
</dbReference>
<keyword evidence="5 10" id="KW-0805">Transcription regulation</keyword>
<evidence type="ECO:0000259" key="12">
    <source>
        <dbReference type="PROSITE" id="PS51030"/>
    </source>
</evidence>
<dbReference type="InterPro" id="IPR001723">
    <property type="entry name" value="Nuclear_hrmn_rcpt"/>
</dbReference>
<proteinExistence type="inferred from homology"/>
<dbReference type="PROSITE" id="PS00031">
    <property type="entry name" value="NUCLEAR_REC_DBD_1"/>
    <property type="match status" value="1"/>
</dbReference>
<keyword evidence="6 10" id="KW-0238">DNA-binding</keyword>
<evidence type="ECO:0000256" key="5">
    <source>
        <dbReference type="ARBA" id="ARBA00023015"/>
    </source>
</evidence>
<evidence type="ECO:0000313" key="15">
    <source>
        <dbReference type="Proteomes" id="UP001186944"/>
    </source>
</evidence>
<dbReference type="EMBL" id="VSWD01000011">
    <property type="protein sequence ID" value="KAK3087421.1"/>
    <property type="molecule type" value="Genomic_DNA"/>
</dbReference>
<dbReference type="Pfam" id="PF00105">
    <property type="entry name" value="zf-C4"/>
    <property type="match status" value="1"/>
</dbReference>
<dbReference type="Pfam" id="PF00104">
    <property type="entry name" value="Hormone_recep"/>
    <property type="match status" value="1"/>
</dbReference>
<evidence type="ECO:0000256" key="11">
    <source>
        <dbReference type="SAM" id="MobiDB-lite"/>
    </source>
</evidence>
<evidence type="ECO:0000256" key="1">
    <source>
        <dbReference type="ARBA" id="ARBA00005993"/>
    </source>
</evidence>
<evidence type="ECO:0000256" key="10">
    <source>
        <dbReference type="RuleBase" id="RU004334"/>
    </source>
</evidence>
<dbReference type="GO" id="GO:0019216">
    <property type="term" value="P:regulation of lipid metabolic process"/>
    <property type="evidence" value="ECO:0007669"/>
    <property type="project" value="TreeGrafter"/>
</dbReference>
<keyword evidence="2 10" id="KW-0479">Metal-binding</keyword>
<sequence length="513" mass="58709">MPEESDDEDEDEDWILGCKDYCRYGKTPRYSMIGGQLITFEVNIGCLPNTWLRLFYIFFPSNEALTLVRNHYLESCSDFFQSNRKISSDSDGVHSFTTSSDNDSLSSTSSYEPISPYDVTQNLSEELSHINKPVEQELRPSGIDTTKNLNRNLHTTEKKLYTSELHVLCRICGDKASGFHYGVHSCEGCKGFFRRTIKKDLVYRPCNSAKRCKINTGTRNKCQFCRYQRCINAGMSKSAVRFGRMPKVEREKLVVDQEELTSSKLDVVVELRSLSDHIKSAFMKTLGNLYTDGVKEEVDSSAIQMTSDEEWDNIYQAFQNTILPFIQATISFAKNIPSFQQQTMPDKLAILKQGAIAVSILMVCKLFKNEMFKLNDGTQSVYIPREALQQSDKIRNLFGYFVKLAKRLNSMEMNPMDFSLFLASVLLSDAPGVQNTVDVEKAQNELIEALRIEVKHNHPRLPAFFPNLLLLLPEIRQSVDMFAYHMKIRDFDNTSTFSKTHELLVELLELKNV</sequence>
<dbReference type="GO" id="GO:0000978">
    <property type="term" value="F:RNA polymerase II cis-regulatory region sequence-specific DNA binding"/>
    <property type="evidence" value="ECO:0007669"/>
    <property type="project" value="TreeGrafter"/>
</dbReference>
<feature type="region of interest" description="Disordered" evidence="11">
    <location>
        <begin position="87"/>
        <end position="110"/>
    </location>
</feature>
<keyword evidence="4 10" id="KW-0862">Zinc</keyword>
<reference evidence="14" key="1">
    <citation type="submission" date="2019-08" db="EMBL/GenBank/DDBJ databases">
        <title>The improved chromosome-level genome for the pearl oyster Pinctada fucata martensii using PacBio sequencing and Hi-C.</title>
        <authorList>
            <person name="Zheng Z."/>
        </authorList>
    </citation>
    <scope>NUCLEOTIDE SEQUENCE</scope>
    <source>
        <strain evidence="14">ZZ-2019</strain>
        <tissue evidence="14">Adductor muscle</tissue>
    </source>
</reference>